<feature type="active site" description="Proton acceptor" evidence="4">
    <location>
        <position position="338"/>
    </location>
</feature>
<keyword evidence="3" id="KW-0012">Acyltransferase</keyword>
<dbReference type="AlphaFoldDB" id="A0A1B0ASK5"/>
<comment type="similarity">
    <text evidence="1">Belongs to the carnitine/choline acetyltransferase family.</text>
</comment>
<evidence type="ECO:0000313" key="7">
    <source>
        <dbReference type="Proteomes" id="UP000092460"/>
    </source>
</evidence>
<dbReference type="PANTHER" id="PTHR22589:SF67">
    <property type="entry name" value="PEROXISOMAL CARNITINE O-OCTANOYLTRANSFERASE"/>
    <property type="match status" value="1"/>
</dbReference>
<evidence type="ECO:0000256" key="4">
    <source>
        <dbReference type="PIRSR" id="PIRSR600542-1"/>
    </source>
</evidence>
<dbReference type="EnsemblMetazoa" id="GPPI007102-RA">
    <property type="protein sequence ID" value="GPPI007102-PA"/>
    <property type="gene ID" value="GPPI007102"/>
</dbReference>
<proteinExistence type="inferred from homology"/>
<protein>
    <recommendedName>
        <fullName evidence="5">Choline/carnitine acyltransferase domain-containing protein</fullName>
    </recommendedName>
</protein>
<evidence type="ECO:0000256" key="2">
    <source>
        <dbReference type="ARBA" id="ARBA00022679"/>
    </source>
</evidence>
<dbReference type="GO" id="GO:0005777">
    <property type="term" value="C:peroxisome"/>
    <property type="evidence" value="ECO:0007669"/>
    <property type="project" value="TreeGrafter"/>
</dbReference>
<dbReference type="EMBL" id="JXJN01002845">
    <property type="status" value="NOT_ANNOTATED_CDS"/>
    <property type="molecule type" value="Genomic_DNA"/>
</dbReference>
<accession>A0A1B0ASK5</accession>
<dbReference type="InterPro" id="IPR042231">
    <property type="entry name" value="Cho/carn_acyl_trans_2"/>
</dbReference>
<sequence>MSIFTRMASMDRASIYFLDKNEQNTYKFDEELPPLPLPELHETMQRYYETLKPFGTEQELANSKKIIEKFEKEIGATLHAKLQERSSKMKNWLEEWWEKYAYHTSRISLYPYTVMAMPAKLECVNVQETPEYALKNLARMMYHTIEFWDLLRKGAIKPLSSDNGKIKYSSNLYKRFFSTTRVPGTQVDRIEKHFKTVDEGKTPCHGLISGKGRLFIFKTLRENGEMITPQELLVLLQRLRTILDYESVGDGIAVLTHDDRSLWAENRQRLQEVSAHNRDILQLVESSNVVVVLDENEPQDYGEIAQLVIAGDLHSKWGDRSSILIAYKNGKFGLVGDHSCYDGTISVSYILFIQLSLFETSEPDWSVSETLPLIALNELKFDLNDIIRKEIERVHCDSNSRSKDVLVTHEIFDDYGKDYIKLYKLHPDSFVQVILQLAYAELHNEIAPTYETALMRHFYNGRTETLRSCTNEVYNFIKIALNRHSSKMQIVQAFRAAVQHHKLMMDEARSGKGVDRHLFGLWCVAYQNEMEIPDLYSDPLYLKSGGEGNFLLSTSTLGYTANVGYVAPMLLDGYGAFYTITSQCIHILVTSYTKSKKSSGLKYVQRLLDTLRKIKSLLDEAQSVKL</sequence>
<dbReference type="PROSITE" id="PS00439">
    <property type="entry name" value="ACYLTRANSF_C_1"/>
    <property type="match status" value="1"/>
</dbReference>
<dbReference type="Pfam" id="PF00755">
    <property type="entry name" value="Carn_acyltransf"/>
    <property type="match status" value="1"/>
</dbReference>
<dbReference type="Proteomes" id="UP000092460">
    <property type="component" value="Unassembled WGS sequence"/>
</dbReference>
<keyword evidence="7" id="KW-1185">Reference proteome</keyword>
<feature type="domain" description="Choline/carnitine acyltransferase" evidence="5">
    <location>
        <begin position="35"/>
        <end position="607"/>
    </location>
</feature>
<evidence type="ECO:0000313" key="6">
    <source>
        <dbReference type="EnsemblMetazoa" id="GPPI007102-PA"/>
    </source>
</evidence>
<dbReference type="GO" id="GO:0008458">
    <property type="term" value="F:carnitine O-octanoyltransferase activity"/>
    <property type="evidence" value="ECO:0007669"/>
    <property type="project" value="TreeGrafter"/>
</dbReference>
<dbReference type="Gene3D" id="3.30.559.10">
    <property type="entry name" value="Chloramphenicol acetyltransferase-like domain"/>
    <property type="match status" value="1"/>
</dbReference>
<evidence type="ECO:0000259" key="5">
    <source>
        <dbReference type="Pfam" id="PF00755"/>
    </source>
</evidence>
<dbReference type="InterPro" id="IPR039551">
    <property type="entry name" value="Cho/carn_acyl_trans"/>
</dbReference>
<evidence type="ECO:0000256" key="3">
    <source>
        <dbReference type="ARBA" id="ARBA00023315"/>
    </source>
</evidence>
<dbReference type="PANTHER" id="PTHR22589">
    <property type="entry name" value="CARNITINE O-ACYLTRANSFERASE"/>
    <property type="match status" value="1"/>
</dbReference>
<reference evidence="6" key="2">
    <citation type="submission" date="2020-05" db="UniProtKB">
        <authorList>
            <consortium name="EnsemblMetazoa"/>
        </authorList>
    </citation>
    <scope>IDENTIFICATION</scope>
    <source>
        <strain evidence="6">IAEA</strain>
    </source>
</reference>
<dbReference type="Gene3D" id="3.30.559.70">
    <property type="entry name" value="Choline/Carnitine o-acyltransferase, domain 2"/>
    <property type="match status" value="1"/>
</dbReference>
<dbReference type="SUPFAM" id="SSF52777">
    <property type="entry name" value="CoA-dependent acyltransferases"/>
    <property type="match status" value="2"/>
</dbReference>
<dbReference type="InterPro" id="IPR000542">
    <property type="entry name" value="Carn_acyl_trans"/>
</dbReference>
<organism evidence="6 7">
    <name type="scientific">Glossina palpalis gambiensis</name>
    <dbReference type="NCBI Taxonomy" id="67801"/>
    <lineage>
        <taxon>Eukaryota</taxon>
        <taxon>Metazoa</taxon>
        <taxon>Ecdysozoa</taxon>
        <taxon>Arthropoda</taxon>
        <taxon>Hexapoda</taxon>
        <taxon>Insecta</taxon>
        <taxon>Pterygota</taxon>
        <taxon>Neoptera</taxon>
        <taxon>Endopterygota</taxon>
        <taxon>Diptera</taxon>
        <taxon>Brachycera</taxon>
        <taxon>Muscomorpha</taxon>
        <taxon>Hippoboscoidea</taxon>
        <taxon>Glossinidae</taxon>
        <taxon>Glossina</taxon>
    </lineage>
</organism>
<keyword evidence="2" id="KW-0808">Transferase</keyword>
<reference evidence="7" key="1">
    <citation type="submission" date="2015-01" db="EMBL/GenBank/DDBJ databases">
        <authorList>
            <person name="Aksoy S."/>
            <person name="Warren W."/>
            <person name="Wilson R.K."/>
        </authorList>
    </citation>
    <scope>NUCLEOTIDE SEQUENCE [LARGE SCALE GENOMIC DNA]</scope>
    <source>
        <strain evidence="7">IAEA</strain>
    </source>
</reference>
<dbReference type="InterPro" id="IPR023213">
    <property type="entry name" value="CAT-like_dom_sf"/>
</dbReference>
<evidence type="ECO:0000256" key="1">
    <source>
        <dbReference type="ARBA" id="ARBA00005232"/>
    </source>
</evidence>
<name>A0A1B0ASK5_9MUSC</name>
<dbReference type="STRING" id="67801.A0A1B0ASK5"/>
<dbReference type="VEuPathDB" id="VectorBase:GPPI007102"/>